<organism evidence="3 4">
    <name type="scientific">Methanochimaera problematica</name>
    <dbReference type="NCBI Taxonomy" id="2609417"/>
    <lineage>
        <taxon>Archaea</taxon>
        <taxon>Methanobacteriati</taxon>
        <taxon>Methanobacteriota</taxon>
        <taxon>Stenosarchaea group</taxon>
        <taxon>Methanomicrobia</taxon>
        <taxon>Methanomicrobiales</taxon>
        <taxon>Methanomicrobiaceae</taxon>
        <taxon>Methanochimaera</taxon>
    </lineage>
</organism>
<keyword evidence="4" id="KW-1185">Reference proteome</keyword>
<feature type="region of interest" description="Disordered" evidence="1">
    <location>
        <begin position="205"/>
        <end position="225"/>
    </location>
</feature>
<keyword evidence="2" id="KW-0812">Transmembrane</keyword>
<keyword evidence="2" id="KW-1133">Transmembrane helix</keyword>
<keyword evidence="2" id="KW-0472">Membrane</keyword>
<proteinExistence type="predicted"/>
<dbReference type="AlphaFoldDB" id="A0AA97I457"/>
<sequence length="365" mass="39823">MKKIAYAALLLMALVGVSSAYLISFDVPKTVSPGDTIVIDGESTLNPGTTMEIILYKQSASISQISKKEFTIQDGGYWSAKFDTDGLEPGMYKFEINNEKKYDLGSSSVTYRMFELVDRTGEIVITSPLTQEFNGYLDIAGRSTTRGNKGVELMVDGLKMGVVFQREWIETDSNGGFSEKIRISGPSIYYASFYDSQGLIRSEKFTVTPPGTSQPTGDSTESPKKPIAAQSFSSYENPAFFAIQTNPGYLDVTTSGDHDWVVAYVDENRALKSINEFSGSQAESFRIPVSGGMVYVKVYPFGKSDSGYVTLYANGASSVTISSDAETFFASAETPKPTQSGGIFVINLIILILSLSFVRIIIKNQ</sequence>
<evidence type="ECO:0000256" key="1">
    <source>
        <dbReference type="SAM" id="MobiDB-lite"/>
    </source>
</evidence>
<gene>
    <name evidence="3" type="ORF">F1737_04295</name>
</gene>
<evidence type="ECO:0000313" key="3">
    <source>
        <dbReference type="EMBL" id="WOF15976.1"/>
    </source>
</evidence>
<evidence type="ECO:0000256" key="2">
    <source>
        <dbReference type="SAM" id="Phobius"/>
    </source>
</evidence>
<protein>
    <submittedName>
        <fullName evidence="3">Uncharacterized protein</fullName>
    </submittedName>
</protein>
<accession>A0AA97I457</accession>
<dbReference type="RefSeq" id="WP_317137543.1">
    <property type="nucleotide sequence ID" value="NZ_CP043875.1"/>
</dbReference>
<dbReference type="EMBL" id="CP043875">
    <property type="protein sequence ID" value="WOF15976.1"/>
    <property type="molecule type" value="Genomic_DNA"/>
</dbReference>
<evidence type="ECO:0000313" key="4">
    <source>
        <dbReference type="Proteomes" id="UP001301797"/>
    </source>
</evidence>
<feature type="transmembrane region" description="Helical" evidence="2">
    <location>
        <begin position="341"/>
        <end position="362"/>
    </location>
</feature>
<dbReference type="GeneID" id="85229360"/>
<name>A0AA97I457_9EURY</name>
<dbReference type="Proteomes" id="UP001301797">
    <property type="component" value="Chromosome"/>
</dbReference>
<feature type="compositionally biased region" description="Polar residues" evidence="1">
    <location>
        <begin position="209"/>
        <end position="220"/>
    </location>
</feature>
<dbReference type="KEGG" id="mefw:F1737_04295"/>
<reference evidence="3 4" key="1">
    <citation type="submission" date="2019-09" db="EMBL/GenBank/DDBJ databases">
        <title>The complete genome of Methanoplanus sp. FWC-SCC4.</title>
        <authorList>
            <person name="Chen S.-C."/>
            <person name="Zhou Y.-Z."/>
            <person name="Lai M.-C."/>
        </authorList>
    </citation>
    <scope>NUCLEOTIDE SEQUENCE [LARGE SCALE GENOMIC DNA]</scope>
    <source>
        <strain evidence="3 4">FWC-SCC4</strain>
    </source>
</reference>